<dbReference type="EMBL" id="JAVRHN010000014">
    <property type="protein sequence ID" value="MDT0687808.1"/>
    <property type="molecule type" value="Genomic_DNA"/>
</dbReference>
<evidence type="ECO:0000313" key="2">
    <source>
        <dbReference type="Proteomes" id="UP001253848"/>
    </source>
</evidence>
<name>A0ABU3DVZ3_9FLAO</name>
<dbReference type="PANTHER" id="PTHR47623">
    <property type="entry name" value="OS09G0287300 PROTEIN"/>
    <property type="match status" value="1"/>
</dbReference>
<dbReference type="Gene3D" id="3.40.50.1240">
    <property type="entry name" value="Phosphoglycerate mutase-like"/>
    <property type="match status" value="1"/>
</dbReference>
<organism evidence="1 2">
    <name type="scientific">Autumnicola psychrophila</name>
    <dbReference type="NCBI Taxonomy" id="3075592"/>
    <lineage>
        <taxon>Bacteria</taxon>
        <taxon>Pseudomonadati</taxon>
        <taxon>Bacteroidota</taxon>
        <taxon>Flavobacteriia</taxon>
        <taxon>Flavobacteriales</taxon>
        <taxon>Flavobacteriaceae</taxon>
        <taxon>Autumnicola</taxon>
    </lineage>
</organism>
<dbReference type="CDD" id="cd07040">
    <property type="entry name" value="HP"/>
    <property type="match status" value="1"/>
</dbReference>
<dbReference type="Proteomes" id="UP001253848">
    <property type="component" value="Unassembled WGS sequence"/>
</dbReference>
<keyword evidence="2" id="KW-1185">Reference proteome</keyword>
<reference evidence="1 2" key="1">
    <citation type="submission" date="2023-09" db="EMBL/GenBank/DDBJ databases">
        <authorList>
            <person name="Rey-Velasco X."/>
        </authorList>
    </citation>
    <scope>NUCLEOTIDE SEQUENCE [LARGE SCALE GENOMIC DNA]</scope>
    <source>
        <strain evidence="1 2">F225</strain>
    </source>
</reference>
<sequence>MKRLILVRHGKSSWKHDLPDHERPLRKRGYRDGRKVAGTFKEFYSPTASLWSSPATRALETAKMFKEELKVPDKMFTIRQDLYTFDANELLEIIKSCPDSIDKLIIFGHNPAITNAVNSLGDKNLDNLPTTGLCVIDFESNKWERIKNGRTIITLLPKNLR</sequence>
<protein>
    <submittedName>
        <fullName evidence="1">Histidine phosphatase family protein</fullName>
    </submittedName>
</protein>
<gene>
    <name evidence="1" type="ORF">RM541_15690</name>
</gene>
<dbReference type="Pfam" id="PF00300">
    <property type="entry name" value="His_Phos_1"/>
    <property type="match status" value="1"/>
</dbReference>
<dbReference type="SUPFAM" id="SSF53254">
    <property type="entry name" value="Phosphoglycerate mutase-like"/>
    <property type="match status" value="1"/>
</dbReference>
<dbReference type="PANTHER" id="PTHR47623:SF1">
    <property type="entry name" value="OS09G0287300 PROTEIN"/>
    <property type="match status" value="1"/>
</dbReference>
<accession>A0ABU3DVZ3</accession>
<dbReference type="InterPro" id="IPR029033">
    <property type="entry name" value="His_PPase_superfam"/>
</dbReference>
<proteinExistence type="predicted"/>
<dbReference type="InterPro" id="IPR013078">
    <property type="entry name" value="His_Pase_superF_clade-1"/>
</dbReference>
<evidence type="ECO:0000313" key="1">
    <source>
        <dbReference type="EMBL" id="MDT0687808.1"/>
    </source>
</evidence>
<comment type="caution">
    <text evidence="1">The sequence shown here is derived from an EMBL/GenBank/DDBJ whole genome shotgun (WGS) entry which is preliminary data.</text>
</comment>
<dbReference type="SMART" id="SM00855">
    <property type="entry name" value="PGAM"/>
    <property type="match status" value="1"/>
</dbReference>
<dbReference type="RefSeq" id="WP_311501078.1">
    <property type="nucleotide sequence ID" value="NZ_JAVRHN010000014.1"/>
</dbReference>